<reference evidence="2" key="1">
    <citation type="submission" date="2021-06" db="EMBL/GenBank/DDBJ databases">
        <title>Parelaphostrongylus tenuis whole genome reference sequence.</title>
        <authorList>
            <person name="Garwood T.J."/>
            <person name="Larsen P.A."/>
            <person name="Fountain-Jones N.M."/>
            <person name="Garbe J.R."/>
            <person name="Macchietto M.G."/>
            <person name="Kania S.A."/>
            <person name="Gerhold R.W."/>
            <person name="Richards J.E."/>
            <person name="Wolf T.M."/>
        </authorList>
    </citation>
    <scope>NUCLEOTIDE SEQUENCE</scope>
    <source>
        <strain evidence="2">MNPRO001-30</strain>
        <tissue evidence="2">Meninges</tissue>
    </source>
</reference>
<organism evidence="2 3">
    <name type="scientific">Parelaphostrongylus tenuis</name>
    <name type="common">Meningeal worm</name>
    <dbReference type="NCBI Taxonomy" id="148309"/>
    <lineage>
        <taxon>Eukaryota</taxon>
        <taxon>Metazoa</taxon>
        <taxon>Ecdysozoa</taxon>
        <taxon>Nematoda</taxon>
        <taxon>Chromadorea</taxon>
        <taxon>Rhabditida</taxon>
        <taxon>Rhabditina</taxon>
        <taxon>Rhabditomorpha</taxon>
        <taxon>Strongyloidea</taxon>
        <taxon>Metastrongylidae</taxon>
        <taxon>Parelaphostrongylus</taxon>
    </lineage>
</organism>
<gene>
    <name evidence="1" type="ORF">KIN20_013007</name>
    <name evidence="2" type="ORF">KIN20_036306</name>
</gene>
<keyword evidence="3" id="KW-1185">Reference proteome</keyword>
<comment type="caution">
    <text evidence="2">The sequence shown here is derived from an EMBL/GenBank/DDBJ whole genome shotgun (WGS) entry which is preliminary data.</text>
</comment>
<dbReference type="Proteomes" id="UP001196413">
    <property type="component" value="Unassembled WGS sequence"/>
</dbReference>
<proteinExistence type="predicted"/>
<dbReference type="AlphaFoldDB" id="A0AAD5RCL9"/>
<dbReference type="EMBL" id="JAHQIW010002499">
    <property type="protein sequence ID" value="KAJ1355556.1"/>
    <property type="molecule type" value="Genomic_DNA"/>
</dbReference>
<sequence length="95" mass="10453">MILLNADGVPKCVCSIEFELMYDGRTCGKPSAHFVSLQMVSQSRASLGIPTKFDLLDILNVTDPPTTADLDQRGKNIRCSVIHRPTGLYQTSFAH</sequence>
<protein>
    <submittedName>
        <fullName evidence="2">Uncharacterized protein</fullName>
    </submittedName>
</protein>
<accession>A0AAD5RCL9</accession>
<evidence type="ECO:0000313" key="3">
    <source>
        <dbReference type="Proteomes" id="UP001196413"/>
    </source>
</evidence>
<evidence type="ECO:0000313" key="2">
    <source>
        <dbReference type="EMBL" id="KAJ1373794.1"/>
    </source>
</evidence>
<dbReference type="EMBL" id="JAHQIW010007348">
    <property type="protein sequence ID" value="KAJ1373794.1"/>
    <property type="molecule type" value="Genomic_DNA"/>
</dbReference>
<evidence type="ECO:0000313" key="1">
    <source>
        <dbReference type="EMBL" id="KAJ1355556.1"/>
    </source>
</evidence>
<name>A0AAD5RCL9_PARTN</name>